<dbReference type="AlphaFoldDB" id="A0A9K3N0G7"/>
<organism evidence="2 3">
    <name type="scientific">Helianthus annuus</name>
    <name type="common">Common sunflower</name>
    <dbReference type="NCBI Taxonomy" id="4232"/>
    <lineage>
        <taxon>Eukaryota</taxon>
        <taxon>Viridiplantae</taxon>
        <taxon>Streptophyta</taxon>
        <taxon>Embryophyta</taxon>
        <taxon>Tracheophyta</taxon>
        <taxon>Spermatophyta</taxon>
        <taxon>Magnoliopsida</taxon>
        <taxon>eudicotyledons</taxon>
        <taxon>Gunneridae</taxon>
        <taxon>Pentapetalae</taxon>
        <taxon>asterids</taxon>
        <taxon>campanulids</taxon>
        <taxon>Asterales</taxon>
        <taxon>Asteraceae</taxon>
        <taxon>Asteroideae</taxon>
        <taxon>Heliantheae alliance</taxon>
        <taxon>Heliantheae</taxon>
        <taxon>Helianthus</taxon>
    </lineage>
</organism>
<feature type="region of interest" description="Disordered" evidence="1">
    <location>
        <begin position="23"/>
        <end position="43"/>
    </location>
</feature>
<evidence type="ECO:0000256" key="1">
    <source>
        <dbReference type="SAM" id="MobiDB-lite"/>
    </source>
</evidence>
<reference evidence="2" key="2">
    <citation type="submission" date="2020-06" db="EMBL/GenBank/DDBJ databases">
        <title>Helianthus annuus Genome sequencing and assembly Release 2.</title>
        <authorList>
            <person name="Gouzy J."/>
            <person name="Langlade N."/>
            <person name="Munos S."/>
        </authorList>
    </citation>
    <scope>NUCLEOTIDE SEQUENCE</scope>
    <source>
        <tissue evidence="2">Leaves</tissue>
    </source>
</reference>
<accession>A0A9K3N0G7</accession>
<keyword evidence="3" id="KW-1185">Reference proteome</keyword>
<gene>
    <name evidence="2" type="ORF">HanXRQr2_Chr11g0496021</name>
</gene>
<evidence type="ECO:0000313" key="3">
    <source>
        <dbReference type="Proteomes" id="UP000215914"/>
    </source>
</evidence>
<dbReference type="Gramene" id="mRNA:HanXRQr2_Chr11g0496021">
    <property type="protein sequence ID" value="CDS:HanXRQr2_Chr11g0496021.1"/>
    <property type="gene ID" value="HanXRQr2_Chr11g0496021"/>
</dbReference>
<reference evidence="2" key="1">
    <citation type="journal article" date="2017" name="Nature">
        <title>The sunflower genome provides insights into oil metabolism, flowering and Asterid evolution.</title>
        <authorList>
            <person name="Badouin H."/>
            <person name="Gouzy J."/>
            <person name="Grassa C.J."/>
            <person name="Murat F."/>
            <person name="Staton S.E."/>
            <person name="Cottret L."/>
            <person name="Lelandais-Briere C."/>
            <person name="Owens G.L."/>
            <person name="Carrere S."/>
            <person name="Mayjonade B."/>
            <person name="Legrand L."/>
            <person name="Gill N."/>
            <person name="Kane N.C."/>
            <person name="Bowers J.E."/>
            <person name="Hubner S."/>
            <person name="Bellec A."/>
            <person name="Berard A."/>
            <person name="Berges H."/>
            <person name="Blanchet N."/>
            <person name="Boniface M.C."/>
            <person name="Brunel D."/>
            <person name="Catrice O."/>
            <person name="Chaidir N."/>
            <person name="Claudel C."/>
            <person name="Donnadieu C."/>
            <person name="Faraut T."/>
            <person name="Fievet G."/>
            <person name="Helmstetter N."/>
            <person name="King M."/>
            <person name="Knapp S.J."/>
            <person name="Lai Z."/>
            <person name="Le Paslier M.C."/>
            <person name="Lippi Y."/>
            <person name="Lorenzon L."/>
            <person name="Mandel J.R."/>
            <person name="Marage G."/>
            <person name="Marchand G."/>
            <person name="Marquand E."/>
            <person name="Bret-Mestries E."/>
            <person name="Morien E."/>
            <person name="Nambeesan S."/>
            <person name="Nguyen T."/>
            <person name="Pegot-Espagnet P."/>
            <person name="Pouilly N."/>
            <person name="Raftis F."/>
            <person name="Sallet E."/>
            <person name="Schiex T."/>
            <person name="Thomas J."/>
            <person name="Vandecasteele C."/>
            <person name="Vares D."/>
            <person name="Vear F."/>
            <person name="Vautrin S."/>
            <person name="Crespi M."/>
            <person name="Mangin B."/>
            <person name="Burke J.M."/>
            <person name="Salse J."/>
            <person name="Munos S."/>
            <person name="Vincourt P."/>
            <person name="Rieseberg L.H."/>
            <person name="Langlade N.B."/>
        </authorList>
    </citation>
    <scope>NUCLEOTIDE SEQUENCE</scope>
    <source>
        <tissue evidence="2">Leaves</tissue>
    </source>
</reference>
<dbReference type="Proteomes" id="UP000215914">
    <property type="component" value="Unassembled WGS sequence"/>
</dbReference>
<proteinExistence type="predicted"/>
<dbReference type="EMBL" id="MNCJ02000326">
    <property type="protein sequence ID" value="KAF5782450.1"/>
    <property type="molecule type" value="Genomic_DNA"/>
</dbReference>
<evidence type="ECO:0000313" key="2">
    <source>
        <dbReference type="EMBL" id="KAF5782450.1"/>
    </source>
</evidence>
<protein>
    <submittedName>
        <fullName evidence="2">Uncharacterized protein</fullName>
    </submittedName>
</protein>
<name>A0A9K3N0G7_HELAN</name>
<sequence length="85" mass="9742">MCIYTYKTSLSFYPTLCQEPQTAPSSTNIRHHPTPPSGHTFFGTTTDSPFSGHRFSVQTPIQYYQIHKLDFSVKLLFNKSGGRRR</sequence>
<comment type="caution">
    <text evidence="2">The sequence shown here is derived from an EMBL/GenBank/DDBJ whole genome shotgun (WGS) entry which is preliminary data.</text>
</comment>